<keyword evidence="1" id="KW-0732">Signal</keyword>
<dbReference type="RefSeq" id="WP_218445932.1">
    <property type="nucleotide sequence ID" value="NZ_JAGSPA010000003.1"/>
</dbReference>
<dbReference type="Proteomes" id="UP000722336">
    <property type="component" value="Unassembled WGS sequence"/>
</dbReference>
<reference evidence="2 3" key="1">
    <citation type="submission" date="2021-04" db="EMBL/GenBank/DDBJ databases">
        <authorList>
            <person name="Pira H."/>
            <person name="Risdian C."/>
            <person name="Wink J."/>
        </authorList>
    </citation>
    <scope>NUCLEOTIDE SEQUENCE [LARGE SCALE GENOMIC DNA]</scope>
    <source>
        <strain evidence="2 3">WHA3</strain>
    </source>
</reference>
<comment type="caution">
    <text evidence="2">The sequence shown here is derived from an EMBL/GenBank/DDBJ whole genome shotgun (WGS) entry which is preliminary data.</text>
</comment>
<accession>A0ABS6SGX4</accession>
<name>A0ABS6SGX4_9SPHN</name>
<feature type="chain" id="PRO_5045920650" evidence="1">
    <location>
        <begin position="26"/>
        <end position="282"/>
    </location>
</feature>
<evidence type="ECO:0000313" key="2">
    <source>
        <dbReference type="EMBL" id="MBV7257102.1"/>
    </source>
</evidence>
<keyword evidence="3" id="KW-1185">Reference proteome</keyword>
<sequence>MIEAFRTSIKCAILAMSTFSFGALAVSTPEPGRVDLIDMTLESDTILSATITKTRSIPREKSPGLAPGFHRMLVHADVTTLITARGGVPAQIKYLVDVPAADNGRAPRMKNMRALLFLGQEQSPGEFALAHRYGQQPWSAAREQNVRTFASELAEPAQRALRPREIISAFHVEGSIPGESESQIFMQTASGDPMSLIVLNRPGERPRYTVATGDIIDTSMEPPSDGSIVALMLACDLPTALPGDILAEQVPSVAAALTRDYGFVRSKLGACERNFQRRGDPV</sequence>
<protein>
    <submittedName>
        <fullName evidence="2">Uncharacterized protein</fullName>
    </submittedName>
</protein>
<evidence type="ECO:0000256" key="1">
    <source>
        <dbReference type="SAM" id="SignalP"/>
    </source>
</evidence>
<gene>
    <name evidence="2" type="ORF">KCG44_09945</name>
</gene>
<evidence type="ECO:0000313" key="3">
    <source>
        <dbReference type="Proteomes" id="UP000722336"/>
    </source>
</evidence>
<proteinExistence type="predicted"/>
<organism evidence="2 3">
    <name type="scientific">Pacificimonas pallii</name>
    <dbReference type="NCBI Taxonomy" id="2827236"/>
    <lineage>
        <taxon>Bacteria</taxon>
        <taxon>Pseudomonadati</taxon>
        <taxon>Pseudomonadota</taxon>
        <taxon>Alphaproteobacteria</taxon>
        <taxon>Sphingomonadales</taxon>
        <taxon>Sphingosinicellaceae</taxon>
        <taxon>Pacificimonas</taxon>
    </lineage>
</organism>
<feature type="signal peptide" evidence="1">
    <location>
        <begin position="1"/>
        <end position="25"/>
    </location>
</feature>
<dbReference type="EMBL" id="JAGSPA010000003">
    <property type="protein sequence ID" value="MBV7257102.1"/>
    <property type="molecule type" value="Genomic_DNA"/>
</dbReference>